<dbReference type="AlphaFoldDB" id="A0A1L7I298"/>
<gene>
    <name evidence="1" type="ORF">GRFL_0600</name>
</gene>
<dbReference type="STRING" id="1229726.GRFL_0600"/>
<dbReference type="KEGG" id="gfl:GRFL_0600"/>
<proteinExistence type="predicted"/>
<sequence length="124" mass="15021">MIPNKPIMTTEEIIRTWFEKWEKGKFRELPLSKEFSHTSPFGTIEGKNAYLELVEHNQDKFLGYEFQIEDEIYEENRACVRYIARQGKDFKLEVSEWYYLENGNIQKIIAHYHIGEIRQERMLQ</sequence>
<dbReference type="Gene3D" id="3.10.450.50">
    <property type="match status" value="1"/>
</dbReference>
<dbReference type="SUPFAM" id="SSF54427">
    <property type="entry name" value="NTF2-like"/>
    <property type="match status" value="1"/>
</dbReference>
<accession>A0A1L7I298</accession>
<dbReference type="EMBL" id="CP016359">
    <property type="protein sequence ID" value="APU67324.1"/>
    <property type="molecule type" value="Genomic_DNA"/>
</dbReference>
<evidence type="ECO:0000313" key="2">
    <source>
        <dbReference type="Proteomes" id="UP000186230"/>
    </source>
</evidence>
<name>A0A1L7I298_9FLAO</name>
<dbReference type="InterPro" id="IPR032710">
    <property type="entry name" value="NTF2-like_dom_sf"/>
</dbReference>
<dbReference type="Proteomes" id="UP000186230">
    <property type="component" value="Chromosome"/>
</dbReference>
<dbReference type="OrthoDB" id="1442537at2"/>
<dbReference type="Pfam" id="PF12680">
    <property type="entry name" value="SnoaL_2"/>
    <property type="match status" value="1"/>
</dbReference>
<evidence type="ECO:0000313" key="1">
    <source>
        <dbReference type="EMBL" id="APU67324.1"/>
    </source>
</evidence>
<reference evidence="1 2" key="1">
    <citation type="submission" date="2016-07" db="EMBL/GenBank/DDBJ databases">
        <title>Multi-omics approach to identify versatile polysaccharide utilization systems of a marine flavobacterium Gramella flava.</title>
        <authorList>
            <person name="Tang K."/>
        </authorList>
    </citation>
    <scope>NUCLEOTIDE SEQUENCE [LARGE SCALE GENOMIC DNA]</scope>
    <source>
        <strain evidence="1 2">JLT2011</strain>
    </source>
</reference>
<keyword evidence="2" id="KW-1185">Reference proteome</keyword>
<organism evidence="1 2">
    <name type="scientific">Christiangramia flava JLT2011</name>
    <dbReference type="NCBI Taxonomy" id="1229726"/>
    <lineage>
        <taxon>Bacteria</taxon>
        <taxon>Pseudomonadati</taxon>
        <taxon>Bacteroidota</taxon>
        <taxon>Flavobacteriia</taxon>
        <taxon>Flavobacteriales</taxon>
        <taxon>Flavobacteriaceae</taxon>
        <taxon>Christiangramia</taxon>
    </lineage>
</organism>
<protein>
    <submittedName>
        <fullName evidence="1">Uncharacterized protein</fullName>
    </submittedName>
</protein>
<dbReference type="InterPro" id="IPR037401">
    <property type="entry name" value="SnoaL-like"/>
</dbReference>